<keyword evidence="1" id="KW-0472">Membrane</keyword>
<dbReference type="EMBL" id="JACIBV010000001">
    <property type="protein sequence ID" value="MBB3724400.1"/>
    <property type="molecule type" value="Genomic_DNA"/>
</dbReference>
<reference evidence="2 3" key="1">
    <citation type="submission" date="2020-08" db="EMBL/GenBank/DDBJ databases">
        <title>Sequencing the genomes of 1000 actinobacteria strains.</title>
        <authorList>
            <person name="Klenk H.-P."/>
        </authorList>
    </citation>
    <scope>NUCLEOTIDE SEQUENCE [LARGE SCALE GENOMIC DNA]</scope>
    <source>
        <strain evidence="2 3">DSM 44320</strain>
    </source>
</reference>
<proteinExistence type="predicted"/>
<dbReference type="RefSeq" id="WP_183642306.1">
    <property type="nucleotide sequence ID" value="NZ_JACIBV010000001.1"/>
</dbReference>
<feature type="transmembrane region" description="Helical" evidence="1">
    <location>
        <begin position="126"/>
        <end position="145"/>
    </location>
</feature>
<evidence type="ECO:0000256" key="1">
    <source>
        <dbReference type="SAM" id="Phobius"/>
    </source>
</evidence>
<keyword evidence="3" id="KW-1185">Reference proteome</keyword>
<organism evidence="2 3">
    <name type="scientific">Nonomuraea dietziae</name>
    <dbReference type="NCBI Taxonomy" id="65515"/>
    <lineage>
        <taxon>Bacteria</taxon>
        <taxon>Bacillati</taxon>
        <taxon>Actinomycetota</taxon>
        <taxon>Actinomycetes</taxon>
        <taxon>Streptosporangiales</taxon>
        <taxon>Streptosporangiaceae</taxon>
        <taxon>Nonomuraea</taxon>
    </lineage>
</organism>
<evidence type="ECO:0000313" key="2">
    <source>
        <dbReference type="EMBL" id="MBB3724400.1"/>
    </source>
</evidence>
<sequence length="149" mass="15846">MTTLQHRSRNRTPLALMYIGAGLTVIAALFPFIDQSTTKVLADHVHASYPTYRPGAIDAAVTAYLAILSTIGVLGLFGWLGTIWAARVGKRWAPWLAIGLLATATCIAIAALTVQDTSGDVGLAPLLGWLQVLPCIPGLAAVALWRRAR</sequence>
<name>A0A7W5UYK1_9ACTN</name>
<feature type="transmembrane region" description="Helical" evidence="1">
    <location>
        <begin position="12"/>
        <end position="33"/>
    </location>
</feature>
<dbReference type="Proteomes" id="UP000579945">
    <property type="component" value="Unassembled WGS sequence"/>
</dbReference>
<dbReference type="GeneID" id="95386918"/>
<gene>
    <name evidence="2" type="ORF">FHR33_000260</name>
</gene>
<feature type="transmembrane region" description="Helical" evidence="1">
    <location>
        <begin position="92"/>
        <end position="114"/>
    </location>
</feature>
<feature type="transmembrane region" description="Helical" evidence="1">
    <location>
        <begin position="59"/>
        <end position="80"/>
    </location>
</feature>
<accession>A0A7W5UYK1</accession>
<dbReference type="AlphaFoldDB" id="A0A7W5UYK1"/>
<protein>
    <submittedName>
        <fullName evidence="2">Uncharacterized protein</fullName>
    </submittedName>
</protein>
<comment type="caution">
    <text evidence="2">The sequence shown here is derived from an EMBL/GenBank/DDBJ whole genome shotgun (WGS) entry which is preliminary data.</text>
</comment>
<keyword evidence="1" id="KW-0812">Transmembrane</keyword>
<evidence type="ECO:0000313" key="3">
    <source>
        <dbReference type="Proteomes" id="UP000579945"/>
    </source>
</evidence>
<keyword evidence="1" id="KW-1133">Transmembrane helix</keyword>